<comment type="caution">
    <text evidence="2">The sequence shown here is derived from an EMBL/GenBank/DDBJ whole genome shotgun (WGS) entry which is preliminary data.</text>
</comment>
<reference evidence="2 3" key="1">
    <citation type="submission" date="2016-05" db="EMBL/GenBank/DDBJ databases">
        <title>Single-cell genome of chain-forming Candidatus Thiomargarita nelsonii and comparison to other large sulfur-oxidizing bacteria.</title>
        <authorList>
            <person name="Winkel M."/>
            <person name="Salman V."/>
            <person name="Woyke T."/>
            <person name="Schulz-Vogt H."/>
            <person name="Richter M."/>
            <person name="Flood B."/>
            <person name="Bailey J."/>
            <person name="Amann R."/>
            <person name="Mussmann M."/>
        </authorList>
    </citation>
    <scope>NUCLEOTIDE SEQUENCE [LARGE SCALE GENOMIC DNA]</scope>
    <source>
        <strain evidence="2 3">THI036</strain>
    </source>
</reference>
<dbReference type="Proteomes" id="UP000076962">
    <property type="component" value="Unassembled WGS sequence"/>
</dbReference>
<evidence type="ECO:0000313" key="3">
    <source>
        <dbReference type="Proteomes" id="UP000076962"/>
    </source>
</evidence>
<gene>
    <name evidence="2" type="ORF">THIOM_000613</name>
</gene>
<keyword evidence="1" id="KW-0472">Membrane</keyword>
<accession>A0A176S5Y8</accession>
<protein>
    <submittedName>
        <fullName evidence="2">Uncharacterized protein</fullName>
    </submittedName>
</protein>
<dbReference type="EMBL" id="LUTY01000300">
    <property type="protein sequence ID" value="OAD23552.1"/>
    <property type="molecule type" value="Genomic_DNA"/>
</dbReference>
<dbReference type="AlphaFoldDB" id="A0A176S5Y8"/>
<proteinExistence type="predicted"/>
<keyword evidence="3" id="KW-1185">Reference proteome</keyword>
<sequence length="81" mass="9126">MFMGLNNSQESKIYLGRKLLYYSPASYGGIAVLLPKYIFICHWFLGFFLFLGGGQPAPTGPWFCARDCDLYFSFPRGASLP</sequence>
<evidence type="ECO:0000256" key="1">
    <source>
        <dbReference type="SAM" id="Phobius"/>
    </source>
</evidence>
<keyword evidence="1" id="KW-1133">Transmembrane helix</keyword>
<keyword evidence="1" id="KW-0812">Transmembrane</keyword>
<name>A0A176S5Y8_9GAMM</name>
<feature type="transmembrane region" description="Helical" evidence="1">
    <location>
        <begin position="27"/>
        <end position="51"/>
    </location>
</feature>
<evidence type="ECO:0000313" key="2">
    <source>
        <dbReference type="EMBL" id="OAD23552.1"/>
    </source>
</evidence>
<organism evidence="2 3">
    <name type="scientific">Candidatus Thiomargarita nelsonii</name>
    <dbReference type="NCBI Taxonomy" id="1003181"/>
    <lineage>
        <taxon>Bacteria</taxon>
        <taxon>Pseudomonadati</taxon>
        <taxon>Pseudomonadota</taxon>
        <taxon>Gammaproteobacteria</taxon>
        <taxon>Thiotrichales</taxon>
        <taxon>Thiotrichaceae</taxon>
        <taxon>Thiomargarita</taxon>
    </lineage>
</organism>